<dbReference type="SUPFAM" id="SSF56672">
    <property type="entry name" value="DNA/RNA polymerases"/>
    <property type="match status" value="1"/>
</dbReference>
<sequence length="191" mass="22037">MVICLTKILNGCFRLYYFPSVWKRAIIISIPKSGKDPQKPDSYRPIALLYSISKVYEKTILLELQKYLADTIKPEQAAFRQEHSTTQQLINPITLISNNLKNCTHTATAFIDVEKAFDRVWHEGLFFKMSTVNIPTDFIQIIQLFLLNRTFSVRLTDKLSSPRDILAGVPQGFCLGPNSVLNFYKRHPRNR</sequence>
<proteinExistence type="predicted"/>
<protein>
    <submittedName>
        <fullName evidence="2">Putative RNA-directed DNA polymerase</fullName>
    </submittedName>
</protein>
<reference evidence="2" key="1">
    <citation type="submission" date="2018-04" db="EMBL/GenBank/DDBJ databases">
        <title>Transcriptome assembly of Sipha flava.</title>
        <authorList>
            <person name="Scully E.D."/>
            <person name="Geib S.M."/>
            <person name="Palmer N.A."/>
            <person name="Koch K."/>
            <person name="Bradshaw J."/>
            <person name="Heng-Moss T."/>
            <person name="Sarath G."/>
        </authorList>
    </citation>
    <scope>NUCLEOTIDE SEQUENCE</scope>
</reference>
<evidence type="ECO:0000259" key="1">
    <source>
        <dbReference type="PROSITE" id="PS50878"/>
    </source>
</evidence>
<name>A0A2S2R5Z2_9HEMI</name>
<dbReference type="EMBL" id="GGMS01015579">
    <property type="protein sequence ID" value="MBY84782.1"/>
    <property type="molecule type" value="Transcribed_RNA"/>
</dbReference>
<organism evidence="2">
    <name type="scientific">Sipha flava</name>
    <name type="common">yellow sugarcane aphid</name>
    <dbReference type="NCBI Taxonomy" id="143950"/>
    <lineage>
        <taxon>Eukaryota</taxon>
        <taxon>Metazoa</taxon>
        <taxon>Ecdysozoa</taxon>
        <taxon>Arthropoda</taxon>
        <taxon>Hexapoda</taxon>
        <taxon>Insecta</taxon>
        <taxon>Pterygota</taxon>
        <taxon>Neoptera</taxon>
        <taxon>Paraneoptera</taxon>
        <taxon>Hemiptera</taxon>
        <taxon>Sternorrhyncha</taxon>
        <taxon>Aphidomorpha</taxon>
        <taxon>Aphidoidea</taxon>
        <taxon>Aphididae</taxon>
        <taxon>Sipha</taxon>
    </lineage>
</organism>
<keyword evidence="2" id="KW-0548">Nucleotidyltransferase</keyword>
<dbReference type="AlphaFoldDB" id="A0A2S2R5Z2"/>
<keyword evidence="2" id="KW-0695">RNA-directed DNA polymerase</keyword>
<dbReference type="InterPro" id="IPR000477">
    <property type="entry name" value="RT_dom"/>
</dbReference>
<feature type="domain" description="Reverse transcriptase" evidence="1">
    <location>
        <begin position="11"/>
        <end position="191"/>
    </location>
</feature>
<gene>
    <name evidence="2" type="ORF">g.12064</name>
</gene>
<dbReference type="GO" id="GO:0003964">
    <property type="term" value="F:RNA-directed DNA polymerase activity"/>
    <property type="evidence" value="ECO:0007669"/>
    <property type="project" value="UniProtKB-KW"/>
</dbReference>
<dbReference type="InterPro" id="IPR043502">
    <property type="entry name" value="DNA/RNA_pol_sf"/>
</dbReference>
<dbReference type="PANTHER" id="PTHR19446">
    <property type="entry name" value="REVERSE TRANSCRIPTASES"/>
    <property type="match status" value="1"/>
</dbReference>
<dbReference type="Pfam" id="PF00078">
    <property type="entry name" value="RVT_1"/>
    <property type="match status" value="1"/>
</dbReference>
<evidence type="ECO:0000313" key="2">
    <source>
        <dbReference type="EMBL" id="MBY84782.1"/>
    </source>
</evidence>
<dbReference type="PROSITE" id="PS50878">
    <property type="entry name" value="RT_POL"/>
    <property type="match status" value="1"/>
</dbReference>
<accession>A0A2S2R5Z2</accession>
<keyword evidence="2" id="KW-0808">Transferase</keyword>